<reference evidence="3" key="1">
    <citation type="submission" date="2017-09" db="EMBL/GenBank/DDBJ databases">
        <title>Depth-based differentiation of microbial function through sediment-hosted aquifers and enrichment of novel symbionts in the deep terrestrial subsurface.</title>
        <authorList>
            <person name="Probst A.J."/>
            <person name="Ladd B."/>
            <person name="Jarett J.K."/>
            <person name="Geller-Mcgrath D.E."/>
            <person name="Sieber C.M.K."/>
            <person name="Emerson J.B."/>
            <person name="Anantharaman K."/>
            <person name="Thomas B.C."/>
            <person name="Malmstrom R."/>
            <person name="Stieglmeier M."/>
            <person name="Klingl A."/>
            <person name="Woyke T."/>
            <person name="Ryan C.M."/>
            <person name="Banfield J.F."/>
        </authorList>
    </citation>
    <scope>NUCLEOTIDE SEQUENCE [LARGE SCALE GENOMIC DNA]</scope>
</reference>
<name>A0A2H0TRA2_9BACT</name>
<feature type="domain" description="TACO1/YebC-like second and third" evidence="1">
    <location>
        <begin position="14"/>
        <end position="105"/>
    </location>
</feature>
<proteinExistence type="predicted"/>
<dbReference type="PANTHER" id="PTHR12532:SF0">
    <property type="entry name" value="TRANSLATIONAL ACTIVATOR OF CYTOCHROME C OXIDASE 1"/>
    <property type="match status" value="1"/>
</dbReference>
<dbReference type="InterPro" id="IPR002876">
    <property type="entry name" value="Transcrip_reg_TACO1-like"/>
</dbReference>
<accession>A0A2H0TRA2</accession>
<dbReference type="SUPFAM" id="SSF75625">
    <property type="entry name" value="YebC-like"/>
    <property type="match status" value="1"/>
</dbReference>
<protein>
    <recommendedName>
        <fullName evidence="1">TACO1/YebC-like second and third domain-containing protein</fullName>
    </recommendedName>
</protein>
<dbReference type="Gene3D" id="3.30.70.980">
    <property type="match status" value="2"/>
</dbReference>
<evidence type="ECO:0000313" key="2">
    <source>
        <dbReference type="EMBL" id="PIR73957.1"/>
    </source>
</evidence>
<dbReference type="Proteomes" id="UP000230154">
    <property type="component" value="Unassembled WGS sequence"/>
</dbReference>
<dbReference type="AlphaFoldDB" id="A0A2H0TRA2"/>
<dbReference type="InterPro" id="IPR048300">
    <property type="entry name" value="TACO1_YebC-like_2nd/3rd_dom"/>
</dbReference>
<dbReference type="EMBL" id="PFCB01000034">
    <property type="protein sequence ID" value="PIR73957.1"/>
    <property type="molecule type" value="Genomic_DNA"/>
</dbReference>
<comment type="caution">
    <text evidence="2">The sequence shown here is derived from an EMBL/GenBank/DDBJ whole genome shotgun (WGS) entry which is preliminary data.</text>
</comment>
<organism evidence="2 3">
    <name type="scientific">Candidatus Magasanikbacteria bacterium CG10_big_fil_rev_8_21_14_0_10_47_10</name>
    <dbReference type="NCBI Taxonomy" id="1974652"/>
    <lineage>
        <taxon>Bacteria</taxon>
        <taxon>Candidatus Magasanikiibacteriota</taxon>
    </lineage>
</organism>
<dbReference type="InterPro" id="IPR029072">
    <property type="entry name" value="YebC-like"/>
</dbReference>
<dbReference type="Pfam" id="PF01709">
    <property type="entry name" value="Transcrip_reg"/>
    <property type="match status" value="1"/>
</dbReference>
<evidence type="ECO:0000259" key="1">
    <source>
        <dbReference type="Pfam" id="PF01709"/>
    </source>
</evidence>
<dbReference type="PANTHER" id="PTHR12532">
    <property type="entry name" value="TRANSLATIONAL ACTIVATOR OF CYTOCHROME C OXIDASE 1"/>
    <property type="match status" value="1"/>
</dbReference>
<evidence type="ECO:0000313" key="3">
    <source>
        <dbReference type="Proteomes" id="UP000230154"/>
    </source>
</evidence>
<gene>
    <name evidence="2" type="ORF">COU35_05095</name>
</gene>
<dbReference type="InterPro" id="IPR026564">
    <property type="entry name" value="Transcrip_reg_TACO1-like_dom3"/>
</dbReference>
<sequence length="106" mass="11587">MGAVRLTDETRATIQDKDAFELAMIEAGVSDILEEDDHTEIRCPVERFAAVLDAVKAFGMEPDDSGLEWFAKESVALSAEDAAKGEHLIDVLEENDDVDSVYINVG</sequence>